<comment type="caution">
    <text evidence="2">The sequence shown here is derived from an EMBL/GenBank/DDBJ whole genome shotgun (WGS) entry which is preliminary data.</text>
</comment>
<dbReference type="SMART" id="SM00091">
    <property type="entry name" value="PAS"/>
    <property type="match status" value="1"/>
</dbReference>
<evidence type="ECO:0000259" key="1">
    <source>
        <dbReference type="PROSITE" id="PS50112"/>
    </source>
</evidence>
<dbReference type="NCBIfam" id="TIGR00229">
    <property type="entry name" value="sensory_box"/>
    <property type="match status" value="1"/>
</dbReference>
<dbReference type="PROSITE" id="PS50112">
    <property type="entry name" value="PAS"/>
    <property type="match status" value="1"/>
</dbReference>
<sequence>MQGPDRENFLESILRIGQEERQGVFAVDRKDRIVLCNAMAATLIGAKPEDVIGKHCYEVFLGQDRFHNLFCYAHCRLWALVREGYPVHPFLFVLKRPDGRMVWTKTRIFMASAREGDEQLMVHILRVIPYPARAGRRKGPLLARPK</sequence>
<feature type="domain" description="PAS" evidence="1">
    <location>
        <begin position="6"/>
        <end position="65"/>
    </location>
</feature>
<dbReference type="AlphaFoldDB" id="A0A932GRP9"/>
<dbReference type="InterPro" id="IPR000014">
    <property type="entry name" value="PAS"/>
</dbReference>
<protein>
    <submittedName>
        <fullName evidence="2">PAS domain-containing protein</fullName>
    </submittedName>
</protein>
<dbReference type="InterPro" id="IPR035965">
    <property type="entry name" value="PAS-like_dom_sf"/>
</dbReference>
<dbReference type="EMBL" id="JACPSX010000240">
    <property type="protein sequence ID" value="MBI3015843.1"/>
    <property type="molecule type" value="Genomic_DNA"/>
</dbReference>
<evidence type="ECO:0000313" key="3">
    <source>
        <dbReference type="Proteomes" id="UP000741360"/>
    </source>
</evidence>
<name>A0A932GRP9_UNCTE</name>
<organism evidence="2 3">
    <name type="scientific">Tectimicrobiota bacterium</name>
    <dbReference type="NCBI Taxonomy" id="2528274"/>
    <lineage>
        <taxon>Bacteria</taxon>
        <taxon>Pseudomonadati</taxon>
        <taxon>Nitrospinota/Tectimicrobiota group</taxon>
        <taxon>Candidatus Tectimicrobiota</taxon>
    </lineage>
</organism>
<dbReference type="Proteomes" id="UP000741360">
    <property type="component" value="Unassembled WGS sequence"/>
</dbReference>
<dbReference type="SUPFAM" id="SSF55785">
    <property type="entry name" value="PYP-like sensor domain (PAS domain)"/>
    <property type="match status" value="1"/>
</dbReference>
<dbReference type="Pfam" id="PF13426">
    <property type="entry name" value="PAS_9"/>
    <property type="match status" value="1"/>
</dbReference>
<evidence type="ECO:0000313" key="2">
    <source>
        <dbReference type="EMBL" id="MBI3015843.1"/>
    </source>
</evidence>
<dbReference type="CDD" id="cd00130">
    <property type="entry name" value="PAS"/>
    <property type="match status" value="1"/>
</dbReference>
<proteinExistence type="predicted"/>
<reference evidence="2" key="1">
    <citation type="submission" date="2020-07" db="EMBL/GenBank/DDBJ databases">
        <title>Huge and variable diversity of episymbiotic CPR bacteria and DPANN archaea in groundwater ecosystems.</title>
        <authorList>
            <person name="He C.Y."/>
            <person name="Keren R."/>
            <person name="Whittaker M."/>
            <person name="Farag I.F."/>
            <person name="Doudna J."/>
            <person name="Cate J.H.D."/>
            <person name="Banfield J.F."/>
        </authorList>
    </citation>
    <scope>NUCLEOTIDE SEQUENCE</scope>
    <source>
        <strain evidence="2">NC_groundwater_717_Ag_S-0.2um_59_8</strain>
    </source>
</reference>
<gene>
    <name evidence="2" type="ORF">HYY65_12495</name>
</gene>
<dbReference type="Gene3D" id="3.30.450.20">
    <property type="entry name" value="PAS domain"/>
    <property type="match status" value="1"/>
</dbReference>
<accession>A0A932GRP9</accession>